<sequence>MLPSSTRIASQLLEFINSNHVYIDELDEEFIERVRKAAEDEFDGSIPVGVTKRKGKSRRSIAPRFPSEWSKSKEAFERAIISFEDEYKTGKPNKLADTILPGNYPQSPGSQISITYNSPKGKLPQANINQIPKI</sequence>
<proteinExistence type="predicted"/>
<accession>A0A420HK99</accession>
<dbReference type="EMBL" id="MCFK01007144">
    <property type="protein sequence ID" value="RKF57866.1"/>
    <property type="molecule type" value="Genomic_DNA"/>
</dbReference>
<dbReference type="Proteomes" id="UP000286134">
    <property type="component" value="Unassembled WGS sequence"/>
</dbReference>
<organism evidence="2 3">
    <name type="scientific">Erysiphe neolycopersici</name>
    <dbReference type="NCBI Taxonomy" id="212602"/>
    <lineage>
        <taxon>Eukaryota</taxon>
        <taxon>Fungi</taxon>
        <taxon>Dikarya</taxon>
        <taxon>Ascomycota</taxon>
        <taxon>Pezizomycotina</taxon>
        <taxon>Leotiomycetes</taxon>
        <taxon>Erysiphales</taxon>
        <taxon>Erysiphaceae</taxon>
        <taxon>Erysiphe</taxon>
    </lineage>
</organism>
<feature type="region of interest" description="Disordered" evidence="1">
    <location>
        <begin position="91"/>
        <end position="134"/>
    </location>
</feature>
<gene>
    <name evidence="2" type="ORF">OnM2_071056</name>
</gene>
<evidence type="ECO:0000256" key="1">
    <source>
        <dbReference type="SAM" id="MobiDB-lite"/>
    </source>
</evidence>
<feature type="non-terminal residue" evidence="2">
    <location>
        <position position="134"/>
    </location>
</feature>
<comment type="caution">
    <text evidence="2">The sequence shown here is derived from an EMBL/GenBank/DDBJ whole genome shotgun (WGS) entry which is preliminary data.</text>
</comment>
<reference evidence="2 3" key="1">
    <citation type="journal article" date="2018" name="BMC Genomics">
        <title>Comparative genome analyses reveal sequence features reflecting distinct modes of host-adaptation between dicot and monocot powdery mildew.</title>
        <authorList>
            <person name="Wu Y."/>
            <person name="Ma X."/>
            <person name="Pan Z."/>
            <person name="Kale S.D."/>
            <person name="Song Y."/>
            <person name="King H."/>
            <person name="Zhang Q."/>
            <person name="Presley C."/>
            <person name="Deng X."/>
            <person name="Wei C.I."/>
            <person name="Xiao S."/>
        </authorList>
    </citation>
    <scope>NUCLEOTIDE SEQUENCE [LARGE SCALE GENOMIC DNA]</scope>
    <source>
        <strain evidence="2">UMSG2</strain>
    </source>
</reference>
<dbReference type="STRING" id="212602.A0A420HK99"/>
<protein>
    <submittedName>
        <fullName evidence="2">Uncharacterized protein</fullName>
    </submittedName>
</protein>
<feature type="compositionally biased region" description="Polar residues" evidence="1">
    <location>
        <begin position="104"/>
        <end position="118"/>
    </location>
</feature>
<evidence type="ECO:0000313" key="3">
    <source>
        <dbReference type="Proteomes" id="UP000286134"/>
    </source>
</evidence>
<dbReference type="AlphaFoldDB" id="A0A420HK99"/>
<name>A0A420HK99_9PEZI</name>
<evidence type="ECO:0000313" key="2">
    <source>
        <dbReference type="EMBL" id="RKF57866.1"/>
    </source>
</evidence>
<keyword evidence="3" id="KW-1185">Reference proteome</keyword>